<evidence type="ECO:0000313" key="2">
    <source>
        <dbReference type="EMBL" id="QSS52893.1"/>
    </source>
</evidence>
<protein>
    <submittedName>
        <fullName evidence="2">Uncharacterized protein</fullName>
    </submittedName>
</protein>
<dbReference type="VEuPathDB" id="FungiDB:I7I53_08656"/>
<proteinExistence type="predicted"/>
<feature type="compositionally biased region" description="Low complexity" evidence="1">
    <location>
        <begin position="51"/>
        <end position="62"/>
    </location>
</feature>
<organism evidence="2 3">
    <name type="scientific">Ajellomyces capsulatus (strain H88)</name>
    <name type="common">Darling's disease fungus</name>
    <name type="synonym">Histoplasma capsulatum</name>
    <dbReference type="NCBI Taxonomy" id="544711"/>
    <lineage>
        <taxon>Eukaryota</taxon>
        <taxon>Fungi</taxon>
        <taxon>Dikarya</taxon>
        <taxon>Ascomycota</taxon>
        <taxon>Pezizomycotina</taxon>
        <taxon>Eurotiomycetes</taxon>
        <taxon>Eurotiomycetidae</taxon>
        <taxon>Onygenales</taxon>
        <taxon>Ajellomycetaceae</taxon>
        <taxon>Histoplasma</taxon>
    </lineage>
</organism>
<feature type="compositionally biased region" description="Basic and acidic residues" evidence="1">
    <location>
        <begin position="137"/>
        <end position="151"/>
    </location>
</feature>
<evidence type="ECO:0000256" key="1">
    <source>
        <dbReference type="SAM" id="MobiDB-lite"/>
    </source>
</evidence>
<dbReference type="AlphaFoldDB" id="A0A8A1LJS2"/>
<reference evidence="2" key="1">
    <citation type="submission" date="2021-01" db="EMBL/GenBank/DDBJ databases">
        <title>Chromosome-level genome assembly of a human fungal pathogen reveals clustering of transcriptionally co-regulated genes.</title>
        <authorList>
            <person name="Voorhies M."/>
            <person name="Cohen S."/>
            <person name="Shea T.P."/>
            <person name="Petrus S."/>
            <person name="Munoz J.F."/>
            <person name="Poplawski S."/>
            <person name="Goldman W.E."/>
            <person name="Michael T."/>
            <person name="Cuomo C.A."/>
            <person name="Sil A."/>
            <person name="Beyhan S."/>
        </authorList>
    </citation>
    <scope>NUCLEOTIDE SEQUENCE</scope>
    <source>
        <strain evidence="2">H88</strain>
    </source>
</reference>
<feature type="region of interest" description="Disordered" evidence="1">
    <location>
        <begin position="37"/>
        <end position="63"/>
    </location>
</feature>
<evidence type="ECO:0000313" key="3">
    <source>
        <dbReference type="Proteomes" id="UP000663419"/>
    </source>
</evidence>
<dbReference type="EMBL" id="CP069103">
    <property type="protein sequence ID" value="QSS52893.1"/>
    <property type="molecule type" value="Genomic_DNA"/>
</dbReference>
<accession>A0A8A1LJS2</accession>
<gene>
    <name evidence="2" type="ORF">I7I53_08656</name>
</gene>
<feature type="region of interest" description="Disordered" evidence="1">
    <location>
        <begin position="122"/>
        <end position="151"/>
    </location>
</feature>
<dbReference type="Proteomes" id="UP000663419">
    <property type="component" value="Chromosome 2"/>
</dbReference>
<name>A0A8A1LJS2_AJEC8</name>
<sequence>MKRGLQERDTNTTLHVFSARTDGIPKRSSLLSSVQCEQQNQSTPLRHSSESSRPSLSRIGSSPTGWRMSFTSRIISRLHIGLKLRESSHSLWTHISTLLRKLVCEVAGWLGSMLNVKQTVSENEVKRGKVKKAKERNKRETEEKETRDHTP</sequence>